<organism evidence="1 2">
    <name type="scientific">Choristoneura fumiferana</name>
    <name type="common">Spruce budworm moth</name>
    <name type="synonym">Archips fumiferana</name>
    <dbReference type="NCBI Taxonomy" id="7141"/>
    <lineage>
        <taxon>Eukaryota</taxon>
        <taxon>Metazoa</taxon>
        <taxon>Ecdysozoa</taxon>
        <taxon>Arthropoda</taxon>
        <taxon>Hexapoda</taxon>
        <taxon>Insecta</taxon>
        <taxon>Pterygota</taxon>
        <taxon>Neoptera</taxon>
        <taxon>Endopterygota</taxon>
        <taxon>Lepidoptera</taxon>
        <taxon>Glossata</taxon>
        <taxon>Ditrysia</taxon>
        <taxon>Tortricoidea</taxon>
        <taxon>Tortricidae</taxon>
        <taxon>Tortricinae</taxon>
        <taxon>Choristoneura</taxon>
    </lineage>
</organism>
<comment type="caution">
    <text evidence="1">The sequence shown here is derived from an EMBL/GenBank/DDBJ whole genome shotgun (WGS) entry which is preliminary data.</text>
</comment>
<keyword evidence="2" id="KW-1185">Reference proteome</keyword>
<name>A0ACC0KH77_CHOFU</name>
<proteinExistence type="predicted"/>
<accession>A0ACC0KH77</accession>
<dbReference type="EMBL" id="CM046106">
    <property type="protein sequence ID" value="KAI8435824.1"/>
    <property type="molecule type" value="Genomic_DNA"/>
</dbReference>
<evidence type="ECO:0000313" key="1">
    <source>
        <dbReference type="EMBL" id="KAI8435824.1"/>
    </source>
</evidence>
<reference evidence="1 2" key="1">
    <citation type="journal article" date="2022" name="Genome Biol. Evol.">
        <title>The Spruce Budworm Genome: Reconstructing the Evolutionary History of Antifreeze Proteins.</title>
        <authorList>
            <person name="Beliveau C."/>
            <person name="Gagne P."/>
            <person name="Picq S."/>
            <person name="Vernygora O."/>
            <person name="Keeling C.I."/>
            <person name="Pinkney K."/>
            <person name="Doucet D."/>
            <person name="Wen F."/>
            <person name="Johnston J.S."/>
            <person name="Maaroufi H."/>
            <person name="Boyle B."/>
            <person name="Laroche J."/>
            <person name="Dewar K."/>
            <person name="Juretic N."/>
            <person name="Blackburn G."/>
            <person name="Nisole A."/>
            <person name="Brunet B."/>
            <person name="Brandao M."/>
            <person name="Lumley L."/>
            <person name="Duan J."/>
            <person name="Quan G."/>
            <person name="Lucarotti C.J."/>
            <person name="Roe A.D."/>
            <person name="Sperling F.A.H."/>
            <person name="Levesque R.C."/>
            <person name="Cusson M."/>
        </authorList>
    </citation>
    <scope>NUCLEOTIDE SEQUENCE [LARGE SCALE GENOMIC DNA]</scope>
    <source>
        <strain evidence="1">Glfc:IPQL:Cfum</strain>
    </source>
</reference>
<gene>
    <name evidence="1" type="ORF">MSG28_004041</name>
</gene>
<protein>
    <submittedName>
        <fullName evidence="1">Uncharacterized protein</fullName>
    </submittedName>
</protein>
<evidence type="ECO:0000313" key="2">
    <source>
        <dbReference type="Proteomes" id="UP001064048"/>
    </source>
</evidence>
<sequence>MTEELGISTEPEAKDEVPFGRTGFFRDGTRRIDLVLVVKDDGNSKREAIIIDFLTNVLKFGLCLELEPGLMVFHRNLVFIKVHAPESIIEEYGRKFEVRRYFKQNHIEFANPKGLIQRLLSYIDYTGSYEREWVKLVRLLQGRIILDAFPLHDGPYFAVPGQFPAEYNARQKVSFGNLDLMKKTADDQWNSSKLSNARSSINDHD</sequence>
<dbReference type="Proteomes" id="UP001064048">
    <property type="component" value="Chromosome 6"/>
</dbReference>